<evidence type="ECO:0000313" key="8">
    <source>
        <dbReference type="EMBL" id="MEI7036210.1"/>
    </source>
</evidence>
<keyword evidence="6" id="KW-0408">Iron</keyword>
<dbReference type="Gene3D" id="1.10.630.10">
    <property type="entry name" value="Cytochrome P450"/>
    <property type="match status" value="1"/>
</dbReference>
<accession>A0ABU8JA73</accession>
<dbReference type="InterPro" id="IPR002401">
    <property type="entry name" value="Cyt_P450_E_grp-I"/>
</dbReference>
<dbReference type="CDD" id="cd11067">
    <property type="entry name" value="CYP152"/>
    <property type="match status" value="1"/>
</dbReference>
<dbReference type="PANTHER" id="PTHR24286">
    <property type="entry name" value="CYTOCHROME P450 26"/>
    <property type="match status" value="1"/>
</dbReference>
<name>A0ABU8JA73_9GAMM</name>
<comment type="similarity">
    <text evidence="2">Belongs to the cytochrome P450 family.</text>
</comment>
<dbReference type="Pfam" id="PF00067">
    <property type="entry name" value="p450"/>
    <property type="match status" value="1"/>
</dbReference>
<keyword evidence="4" id="KW-0479">Metal-binding</keyword>
<evidence type="ECO:0000256" key="1">
    <source>
        <dbReference type="ARBA" id="ARBA00001971"/>
    </source>
</evidence>
<evidence type="ECO:0000256" key="4">
    <source>
        <dbReference type="ARBA" id="ARBA00022723"/>
    </source>
</evidence>
<dbReference type="InterPro" id="IPR001128">
    <property type="entry name" value="Cyt_P450"/>
</dbReference>
<evidence type="ECO:0000256" key="2">
    <source>
        <dbReference type="ARBA" id="ARBA00010617"/>
    </source>
</evidence>
<comment type="cofactor">
    <cofactor evidence="1">
        <name>heme</name>
        <dbReference type="ChEBI" id="CHEBI:30413"/>
    </cofactor>
</comment>
<protein>
    <submittedName>
        <fullName evidence="8">Cytochrome P450</fullName>
    </submittedName>
</protein>
<proteinExistence type="inferred from homology"/>
<evidence type="ECO:0000313" key="9">
    <source>
        <dbReference type="Proteomes" id="UP001381174"/>
    </source>
</evidence>
<organism evidence="8 9">
    <name type="scientific">Fulvimonas yonginensis</name>
    <dbReference type="NCBI Taxonomy" id="1495200"/>
    <lineage>
        <taxon>Bacteria</taxon>
        <taxon>Pseudomonadati</taxon>
        <taxon>Pseudomonadota</taxon>
        <taxon>Gammaproteobacteria</taxon>
        <taxon>Lysobacterales</taxon>
        <taxon>Rhodanobacteraceae</taxon>
        <taxon>Fulvimonas</taxon>
    </lineage>
</organism>
<dbReference type="PRINTS" id="PR00463">
    <property type="entry name" value="EP450I"/>
</dbReference>
<dbReference type="PANTHER" id="PTHR24286:SF24">
    <property type="entry name" value="LANOSTEROL 14-ALPHA DEMETHYLASE"/>
    <property type="match status" value="1"/>
</dbReference>
<gene>
    <name evidence="8" type="ORF">WAT24_05485</name>
</gene>
<keyword evidence="3" id="KW-0349">Heme</keyword>
<comment type="caution">
    <text evidence="8">The sequence shown here is derived from an EMBL/GenBank/DDBJ whole genome shotgun (WGS) entry which is preliminary data.</text>
</comment>
<reference evidence="8 9" key="1">
    <citation type="journal article" date="2014" name="Int. J. Syst. Evol. Microbiol.">
        <title>Fulvimonas yonginensis sp. nov., isolated from greenhouse soil, and emended description of the genus Fulvimonas.</title>
        <authorList>
            <person name="Ahn J.H."/>
            <person name="Kim S.J."/>
            <person name="Weon H.Y."/>
            <person name="Hong S.B."/>
            <person name="Seok S.J."/>
            <person name="Kwon S.W."/>
        </authorList>
    </citation>
    <scope>NUCLEOTIDE SEQUENCE [LARGE SCALE GENOMIC DNA]</scope>
    <source>
        <strain evidence="8 9">KACC 16952</strain>
    </source>
</reference>
<keyword evidence="5" id="KW-0560">Oxidoreductase</keyword>
<dbReference type="InterPro" id="IPR036396">
    <property type="entry name" value="Cyt_P450_sf"/>
</dbReference>
<evidence type="ECO:0000256" key="3">
    <source>
        <dbReference type="ARBA" id="ARBA00022617"/>
    </source>
</evidence>
<evidence type="ECO:0000256" key="6">
    <source>
        <dbReference type="ARBA" id="ARBA00023004"/>
    </source>
</evidence>
<evidence type="ECO:0000256" key="5">
    <source>
        <dbReference type="ARBA" id="ARBA00023002"/>
    </source>
</evidence>
<dbReference type="EMBL" id="JBBBNY010000002">
    <property type="protein sequence ID" value="MEI7036210.1"/>
    <property type="molecule type" value="Genomic_DNA"/>
</dbReference>
<dbReference type="Proteomes" id="UP001381174">
    <property type="component" value="Unassembled WGS sequence"/>
</dbReference>
<dbReference type="SUPFAM" id="SSF48264">
    <property type="entry name" value="Cytochrome P450"/>
    <property type="match status" value="1"/>
</dbReference>
<keyword evidence="7" id="KW-0503">Monooxygenase</keyword>
<sequence length="445" mass="49492">MAHSGSAFPHVPGFDSTAALLVDGYDFVGQRCRRYGSDAFETRLMLRKVVCAMGAEAAAVFYHPGRFTRRGAMPPTTVALLQDFGSVQRLDGPAHAHRKALFLRLLDAPGTARMVSLFREEWRRQALHWQHASRVTLLPQAELILCRTACRWAGVPLPDDQAPRRARDLADTIEGAGASGPRLLRGWLARERCERWARQTIRRLRGAAVDAATPAAALAGYRRPDGGRLSCSDAATELLNLLRPTVAVARWIAFAALALHRQPDIRRRLQAGEPGLLLAVVQEVRRLYPFFPFIGGRVREPFVWRGRRFEPGDWMVLDLYGTDHDPRRWTHPERFDPARFADWDGNAYDFIPQGGGEVALTHRCPGENPAIALLMVAVGELANALRYTVPPQDLRYRLDRLPSRPASGFVMADVRAAGVATWPHRPAIGVTRPAPRCAASPRAPR</sequence>
<evidence type="ECO:0000256" key="7">
    <source>
        <dbReference type="ARBA" id="ARBA00023033"/>
    </source>
</evidence>
<dbReference type="RefSeq" id="WP_336806814.1">
    <property type="nucleotide sequence ID" value="NZ_JBBBNY010000002.1"/>
</dbReference>
<keyword evidence="9" id="KW-1185">Reference proteome</keyword>